<gene>
    <name evidence="1" type="ORF">Ctob_014059</name>
</gene>
<name>A0A0M0K2P8_9EUKA</name>
<evidence type="ECO:0000313" key="1">
    <source>
        <dbReference type="EMBL" id="KOO33080.1"/>
    </source>
</evidence>
<sequence>MTPGMTPGRVYGLPSSTADGWNGSTPWLDSFVNSSVAGLNMPSYALHAAGSTTGGTGAGAHHGAQHHGGGFGRAADAPITALTRPSELRLQATQLRAALAFDDRKMSDLDSSAYESFRATAVSFRTWARAAWEARQEAVHFRAAVTRWVQAVSFWEGRLLSRVLRSWRHAWKPMYEAAIAVAAADRLQTIRRHFRAMLDVFGQNRRQNAQLLLAVRHFGVGLAKQTFDAWRRLLLQSKAWFLQGDKAHMQHAFRQFQKQSKGMGKFGAAWREAAGLDIVKQVRRAFTRMLSHAAATGAMRAAVGYWRQAKIRTCLLKWSETVREGQRRLQLLRRSLSHHSNVLLQAVLKEWYIAVRHDVLARNAWARSSVILGFVKWSGQAAEFRRMQGLAHGFLGYSDAALSRAYWREWVKMTQRRAARLKQSRLAIVHAMLSLAHSTFLLWKEMIQGVRDERRVFERGLRMWGSSSLGRAWNTWATFVEQALHYKRLAAMIASSSATGLQTIVFTAWAKRMRSTVEMHVSLLAEHRKLRKRRALRSLHTKIKIMVLQSTGLRALAFSCASRVLQLHALAWREYTQHARGNRLKSHLHLERLLNSKMAKGLLTWLEYVEELARTQATMLLCLSRLLNRASCRALQRWIEVADAARTSRERLNTALARMMNASLVKALQSWVALASEAGARKQKLRRALARMRNRLLGLVYDAWKGLLEQEKRHRAILRKCALKIAYRLATLVFGAWSGYLEATKRTRAIAARISGNHELSLLGTGLAQWRRRAEALAERKAKMRQSLGFLGNRLLAMAWGGWRSMMHQVAAMREKVLPFLTRMLYKLQSLVFTGWLRFVELQKEERQAARRAISFWVGGLTLKVLLAFHSYAQRRITRRQRNELAAWTAHSSRGLKHLRAWHAAWEHKHTERLLLTKSVAFLTRSGECKALAAWREKAMEAAIMRAQLGAAHGRWRNQELAQAMHKLIEQLEAEREAQAKGRRVLARLMNRSLTKGWLAWSAMAEERMHKLAKMAAVAQTVMHRGKRAAFNTLIELHEHALELRRISALLRLKEARAVLGAWYTLGRQHRLMISTMRRLACRELTRGWMAWRGEYVATLDKESAAHRKALAFGGRLLHMEAARGFQALLEQYQRVLELRVILRRVANPRALGMLRRWQRLATERAVQMRKLRRAYSMLANGSLTRITLAWRGLVVQRQQVKQRVARLLGKMLDATFHAWLRVVRKRLACKQAALEVAQRRRERVWADFLRIWVFHAHLSSGLAQGLRQLFVRNTSVIFRMWHEWAHEEADDRAALEALQGALQIPYRGRTLQEAEGLLTWSGLRWRCFEEAAAFGAWTEMAQFRVKASMLTGLAIAHSAQALGRWAFDEYRFAVRVQIEERAAGLFWSTGILRSVMLFWRALAQTGKIMQSKHSKALHYFLSRLEQLVLVRWRDACREWKNERLGMLASRLHFEGTLTLRVFLGWRNYAHLNAFRERQVKIRL</sequence>
<proteinExistence type="predicted"/>
<comment type="caution">
    <text evidence="1">The sequence shown here is derived from an EMBL/GenBank/DDBJ whole genome shotgun (WGS) entry which is preliminary data.</text>
</comment>
<accession>A0A0M0K2P8</accession>
<dbReference type="EMBL" id="JWZX01001607">
    <property type="protein sequence ID" value="KOO33080.1"/>
    <property type="molecule type" value="Genomic_DNA"/>
</dbReference>
<evidence type="ECO:0008006" key="3">
    <source>
        <dbReference type="Google" id="ProtNLM"/>
    </source>
</evidence>
<organism evidence="1 2">
    <name type="scientific">Chrysochromulina tobinii</name>
    <dbReference type="NCBI Taxonomy" id="1460289"/>
    <lineage>
        <taxon>Eukaryota</taxon>
        <taxon>Haptista</taxon>
        <taxon>Haptophyta</taxon>
        <taxon>Prymnesiophyceae</taxon>
        <taxon>Prymnesiales</taxon>
        <taxon>Chrysochromulinaceae</taxon>
        <taxon>Chrysochromulina</taxon>
    </lineage>
</organism>
<protein>
    <recommendedName>
        <fullName evidence="3">Sfi1 spindle body domain-containing protein</fullName>
    </recommendedName>
</protein>
<dbReference type="Proteomes" id="UP000037460">
    <property type="component" value="Unassembled WGS sequence"/>
</dbReference>
<keyword evidence="2" id="KW-1185">Reference proteome</keyword>
<evidence type="ECO:0000313" key="2">
    <source>
        <dbReference type="Proteomes" id="UP000037460"/>
    </source>
</evidence>
<reference evidence="2" key="1">
    <citation type="journal article" date="2015" name="PLoS Genet.">
        <title>Genome Sequence and Transcriptome Analyses of Chrysochromulina tobin: Metabolic Tools for Enhanced Algal Fitness in the Prominent Order Prymnesiales (Haptophyceae).</title>
        <authorList>
            <person name="Hovde B.T."/>
            <person name="Deodato C.R."/>
            <person name="Hunsperger H.M."/>
            <person name="Ryken S.A."/>
            <person name="Yost W."/>
            <person name="Jha R.K."/>
            <person name="Patterson J."/>
            <person name="Monnat R.J. Jr."/>
            <person name="Barlow S.B."/>
            <person name="Starkenburg S.R."/>
            <person name="Cattolico R.A."/>
        </authorList>
    </citation>
    <scope>NUCLEOTIDE SEQUENCE</scope>
    <source>
        <strain evidence="2">CCMP291</strain>
    </source>
</reference>